<dbReference type="Gene3D" id="3.40.50.620">
    <property type="entry name" value="HUPs"/>
    <property type="match status" value="1"/>
</dbReference>
<feature type="domain" description="Diphthamide synthase" evidence="1">
    <location>
        <begin position="16"/>
        <end position="86"/>
    </location>
</feature>
<reference evidence="2" key="1">
    <citation type="submission" date="2020-06" db="EMBL/GenBank/DDBJ databases">
        <title>Unique genomic features of the anaerobic methanotrophic archaea.</title>
        <authorList>
            <person name="Chadwick G.L."/>
            <person name="Skennerton C.T."/>
            <person name="Laso-Perez R."/>
            <person name="Leu A.O."/>
            <person name="Speth D.R."/>
            <person name="Yu H."/>
            <person name="Morgan-Lang C."/>
            <person name="Hatzenpichler R."/>
            <person name="Goudeau D."/>
            <person name="Malmstrom R."/>
            <person name="Brazelton W.J."/>
            <person name="Woyke T."/>
            <person name="Hallam S.J."/>
            <person name="Tyson G.W."/>
            <person name="Wegener G."/>
            <person name="Boetius A."/>
            <person name="Orphan V."/>
        </authorList>
    </citation>
    <scope>NUCLEOTIDE SEQUENCE</scope>
</reference>
<gene>
    <name evidence="2" type="ORF">LBHPMFOL_00019</name>
</gene>
<proteinExistence type="predicted"/>
<protein>
    <recommendedName>
        <fullName evidence="1">Diphthamide synthase domain-containing protein</fullName>
    </recommendedName>
</protein>
<dbReference type="EMBL" id="MT631477">
    <property type="protein sequence ID" value="QNO51750.1"/>
    <property type="molecule type" value="Genomic_DNA"/>
</dbReference>
<evidence type="ECO:0000313" key="2">
    <source>
        <dbReference type="EMBL" id="QNO51750.1"/>
    </source>
</evidence>
<name>A0A7G9YUR6_9EURY</name>
<dbReference type="SUPFAM" id="SSF52402">
    <property type="entry name" value="Adenine nucleotide alpha hydrolases-like"/>
    <property type="match status" value="1"/>
</dbReference>
<accession>A0A7G9YUR6</accession>
<evidence type="ECO:0000259" key="1">
    <source>
        <dbReference type="Pfam" id="PF01902"/>
    </source>
</evidence>
<dbReference type="InterPro" id="IPR002761">
    <property type="entry name" value="Diphthami_syn_dom"/>
</dbReference>
<organism evidence="2">
    <name type="scientific">Candidatus Methanophagaceae archaeon ANME-1 ERB6</name>
    <dbReference type="NCBI Taxonomy" id="2759912"/>
    <lineage>
        <taxon>Archaea</taxon>
        <taxon>Methanobacteriati</taxon>
        <taxon>Methanobacteriota</taxon>
        <taxon>Stenosarchaea group</taxon>
        <taxon>Methanomicrobia</taxon>
        <taxon>Candidatus Methanophagales</taxon>
        <taxon>Candidatus Methanophagaceae</taxon>
    </lineage>
</organism>
<dbReference type="AlphaFoldDB" id="A0A7G9YUR6"/>
<dbReference type="Pfam" id="PF01902">
    <property type="entry name" value="Diphthami_syn_2"/>
    <property type="match status" value="1"/>
</dbReference>
<sequence>MKTETTLNKTEEGKSKVVVSWTGGKDGCFACYKAISECNFDVAYLLNFRDMKKSGSRKINRELLSAQSQAIGIPILHIDFMSYEEEFNLVNTTHSLLMDLCSKTG</sequence>
<dbReference type="InterPro" id="IPR014729">
    <property type="entry name" value="Rossmann-like_a/b/a_fold"/>
</dbReference>